<dbReference type="GO" id="GO:0016746">
    <property type="term" value="F:acyltransferase activity"/>
    <property type="evidence" value="ECO:0007669"/>
    <property type="project" value="UniProtKB-KW"/>
</dbReference>
<evidence type="ECO:0000256" key="1">
    <source>
        <dbReference type="ARBA" id="ARBA00004533"/>
    </source>
</evidence>
<dbReference type="RefSeq" id="WP_078319742.1">
    <property type="nucleotide sequence ID" value="NZ_FXTS01000003.1"/>
</dbReference>
<dbReference type="AlphaFoldDB" id="A0A1T1HC07"/>
<dbReference type="PANTHER" id="PTHR30606:SF10">
    <property type="entry name" value="PHOSPHATIDYLINOSITOL MANNOSIDE ACYLTRANSFERASE"/>
    <property type="match status" value="1"/>
</dbReference>
<dbReference type="GO" id="GO:0009247">
    <property type="term" value="P:glycolipid biosynthetic process"/>
    <property type="evidence" value="ECO:0007669"/>
    <property type="project" value="UniProtKB-ARBA"/>
</dbReference>
<protein>
    <recommendedName>
        <fullName evidence="9">Lipid A biosynthesis acyltransferase</fullName>
    </recommendedName>
</protein>
<evidence type="ECO:0000313" key="7">
    <source>
        <dbReference type="EMBL" id="OOV87379.1"/>
    </source>
</evidence>
<keyword evidence="8" id="KW-1185">Reference proteome</keyword>
<dbReference type="InterPro" id="IPR004960">
    <property type="entry name" value="LipA_acyltrans"/>
</dbReference>
<dbReference type="Pfam" id="PF03279">
    <property type="entry name" value="Lip_A_acyltrans"/>
    <property type="match status" value="1"/>
</dbReference>
<dbReference type="CDD" id="cd07984">
    <property type="entry name" value="LPLAT_LABLAT-like"/>
    <property type="match status" value="1"/>
</dbReference>
<comment type="caution">
    <text evidence="7">The sequence shown here is derived from an EMBL/GenBank/DDBJ whole genome shotgun (WGS) entry which is preliminary data.</text>
</comment>
<reference evidence="7" key="1">
    <citation type="submission" date="2017-02" db="EMBL/GenBank/DDBJ databases">
        <title>Draft Genome Sequence of the Salt Water Bacterium Oceanospirillum linum ATCC 11336.</title>
        <authorList>
            <person name="Trachtenberg A.M."/>
            <person name="Carney J.G."/>
            <person name="Linnane J.D."/>
            <person name="Rheaume B.A."/>
            <person name="Pitts N.L."/>
            <person name="Mykles D.L."/>
            <person name="Maclea K.S."/>
        </authorList>
    </citation>
    <scope>NUCLEOTIDE SEQUENCE [LARGE SCALE GENOMIC DNA]</scope>
    <source>
        <strain evidence="7">ATCC 11336</strain>
    </source>
</reference>
<dbReference type="PANTHER" id="PTHR30606">
    <property type="entry name" value="LIPID A BIOSYNTHESIS LAUROYL ACYLTRANSFERASE"/>
    <property type="match status" value="1"/>
</dbReference>
<sequence>MKKIKRHIKHLLEQRFTKTLLRFLSRRSLTRLQSWGGWLGRLMYRNNTKLARITRKNLSLVYPELGEQQLEERVNKSLQETMKMGMELGRCWIAPLDDIMSDVKNVYGLDELKALHNSGQSVIVLGPHLGNWELFGHFINQHFTFSAMYAPQKNEELDRIIYHGRCRAGMEMVPANLKGVASLLKSLKQGGIVGSLPDQEPDDRSGGVFAPFMGVESFSPKLVTRLISKTGAKVMAGFAERLPDGQGFNIHFIAADEAIYSPDEVQAVTAMNRTVERLVAIAPEQYQWEYKRFKTRPEGEARFY</sequence>
<comment type="subcellular location">
    <subcellularLocation>
        <location evidence="1">Cell inner membrane</location>
    </subcellularLocation>
</comment>
<keyword evidence="6" id="KW-0012">Acyltransferase</keyword>
<name>A0A1T1HC07_OCELI</name>
<evidence type="ECO:0000256" key="3">
    <source>
        <dbReference type="ARBA" id="ARBA00022519"/>
    </source>
</evidence>
<accession>A0A1T1HC07</accession>
<dbReference type="STRING" id="966.BTA35_0210490"/>
<evidence type="ECO:0008006" key="9">
    <source>
        <dbReference type="Google" id="ProtNLM"/>
    </source>
</evidence>
<dbReference type="PIRSF" id="PIRSF026649">
    <property type="entry name" value="MsbB"/>
    <property type="match status" value="1"/>
</dbReference>
<keyword evidence="4" id="KW-0808">Transferase</keyword>
<evidence type="ECO:0000256" key="5">
    <source>
        <dbReference type="ARBA" id="ARBA00023136"/>
    </source>
</evidence>
<evidence type="ECO:0000313" key="8">
    <source>
        <dbReference type="Proteomes" id="UP000190064"/>
    </source>
</evidence>
<keyword evidence="5" id="KW-0472">Membrane</keyword>
<keyword evidence="2" id="KW-1003">Cell membrane</keyword>
<gene>
    <name evidence="7" type="ORF">BTA35_0210490</name>
</gene>
<organism evidence="7 8">
    <name type="scientific">Oceanospirillum linum</name>
    <dbReference type="NCBI Taxonomy" id="966"/>
    <lineage>
        <taxon>Bacteria</taxon>
        <taxon>Pseudomonadati</taxon>
        <taxon>Pseudomonadota</taxon>
        <taxon>Gammaproteobacteria</taxon>
        <taxon>Oceanospirillales</taxon>
        <taxon>Oceanospirillaceae</taxon>
        <taxon>Oceanospirillum</taxon>
    </lineage>
</organism>
<proteinExistence type="predicted"/>
<dbReference type="EMBL" id="MTSD02000003">
    <property type="protein sequence ID" value="OOV87379.1"/>
    <property type="molecule type" value="Genomic_DNA"/>
</dbReference>
<evidence type="ECO:0000256" key="2">
    <source>
        <dbReference type="ARBA" id="ARBA00022475"/>
    </source>
</evidence>
<dbReference type="GO" id="GO:0005886">
    <property type="term" value="C:plasma membrane"/>
    <property type="evidence" value="ECO:0007669"/>
    <property type="project" value="UniProtKB-SubCell"/>
</dbReference>
<evidence type="ECO:0000256" key="4">
    <source>
        <dbReference type="ARBA" id="ARBA00022679"/>
    </source>
</evidence>
<evidence type="ECO:0000256" key="6">
    <source>
        <dbReference type="ARBA" id="ARBA00023315"/>
    </source>
</evidence>
<keyword evidence="3" id="KW-0997">Cell inner membrane</keyword>
<dbReference type="Proteomes" id="UP000190064">
    <property type="component" value="Unassembled WGS sequence"/>
</dbReference>